<evidence type="ECO:0000313" key="3">
    <source>
        <dbReference type="Proteomes" id="UP000550660"/>
    </source>
</evidence>
<dbReference type="PANTHER" id="PTHR23039">
    <property type="entry name" value="NANCE-HORAN SYNDROME PROTEIN"/>
    <property type="match status" value="1"/>
</dbReference>
<keyword evidence="3" id="KW-1185">Reference proteome</keyword>
<reference evidence="2 3" key="1">
    <citation type="submission" date="2019-09" db="EMBL/GenBank/DDBJ databases">
        <title>Bird 10,000 Genomes (B10K) Project - Family phase.</title>
        <authorList>
            <person name="Zhang G."/>
        </authorList>
    </citation>
    <scope>NUCLEOTIDE SEQUENCE [LARGE SCALE GENOMIC DNA]</scope>
    <source>
        <strain evidence="2">B10K-DU-007-40</strain>
        <tissue evidence="2">Mixed tissue sample</tissue>
    </source>
</reference>
<dbReference type="InterPro" id="IPR024845">
    <property type="entry name" value="NHS-like"/>
</dbReference>
<dbReference type="Proteomes" id="UP000550660">
    <property type="component" value="Unassembled WGS sequence"/>
</dbReference>
<feature type="non-terminal residue" evidence="2">
    <location>
        <position position="1"/>
    </location>
</feature>
<dbReference type="OrthoDB" id="9906533at2759"/>
<sequence length="244" mass="26301">MPFYKRSVAVRGGLPAVPLSELRDVCSRGALILLRQLADLCGHSLALLGDIEGHVVALGRRTGRLHRRTARLQELLRGRPLRGGRAAPATSNLDLESKKAAHTKLSWQQPVNVFLAAGRPPGMEQLHQEAQLNLQSLMQGEAPWREGTGIRAGAGGSCLCPALVPLVGHMSFPPLQPPSRRSTDEETTGTTALGARPPDASLSLPTSPDKQPAWPRGFPLPTVEEKQWHQSCSVQTNIIPINVS</sequence>
<organism evidence="2 3">
    <name type="scientific">Trogon melanurus</name>
    <name type="common">Black-tailed trogon</name>
    <dbReference type="NCBI Taxonomy" id="56311"/>
    <lineage>
        <taxon>Eukaryota</taxon>
        <taxon>Metazoa</taxon>
        <taxon>Chordata</taxon>
        <taxon>Craniata</taxon>
        <taxon>Vertebrata</taxon>
        <taxon>Euteleostomi</taxon>
        <taxon>Archelosauria</taxon>
        <taxon>Archosauria</taxon>
        <taxon>Dinosauria</taxon>
        <taxon>Saurischia</taxon>
        <taxon>Theropoda</taxon>
        <taxon>Coelurosauria</taxon>
        <taxon>Aves</taxon>
        <taxon>Neognathae</taxon>
        <taxon>Neoaves</taxon>
        <taxon>Telluraves</taxon>
        <taxon>Coraciimorphae</taxon>
        <taxon>Trogoniformes</taxon>
        <taxon>Trogonidae</taxon>
        <taxon>Trogon</taxon>
    </lineage>
</organism>
<protein>
    <submittedName>
        <fullName evidence="2">NHS protein</fullName>
    </submittedName>
</protein>
<name>A0A7L0EIJ2_TROML</name>
<proteinExistence type="predicted"/>
<dbReference type="EMBL" id="VXAG01001171">
    <property type="protein sequence ID" value="NXJ82990.1"/>
    <property type="molecule type" value="Genomic_DNA"/>
</dbReference>
<dbReference type="GO" id="GO:0030154">
    <property type="term" value="P:cell differentiation"/>
    <property type="evidence" value="ECO:0007669"/>
    <property type="project" value="TreeGrafter"/>
</dbReference>
<gene>
    <name evidence="2" type="primary">Nhs_0</name>
    <name evidence="2" type="ORF">TROMEL_R05180</name>
</gene>
<feature type="region of interest" description="Disordered" evidence="1">
    <location>
        <begin position="171"/>
        <end position="220"/>
    </location>
</feature>
<dbReference type="Pfam" id="PF15273">
    <property type="entry name" value="NHS"/>
    <property type="match status" value="2"/>
</dbReference>
<dbReference type="PANTHER" id="PTHR23039:SF2">
    <property type="entry name" value="NHS-LIKE PROTEIN 2"/>
    <property type="match status" value="1"/>
</dbReference>
<evidence type="ECO:0000256" key="1">
    <source>
        <dbReference type="SAM" id="MobiDB-lite"/>
    </source>
</evidence>
<feature type="non-terminal residue" evidence="2">
    <location>
        <position position="244"/>
    </location>
</feature>
<evidence type="ECO:0000313" key="2">
    <source>
        <dbReference type="EMBL" id="NXJ82990.1"/>
    </source>
</evidence>
<comment type="caution">
    <text evidence="2">The sequence shown here is derived from an EMBL/GenBank/DDBJ whole genome shotgun (WGS) entry which is preliminary data.</text>
</comment>
<dbReference type="Gene3D" id="1.20.5.340">
    <property type="match status" value="1"/>
</dbReference>
<accession>A0A7L0EIJ2</accession>
<dbReference type="AlphaFoldDB" id="A0A7L0EIJ2"/>